<accession>A0A839S330</accession>
<dbReference type="GO" id="GO:0006144">
    <property type="term" value="P:purine nucleobase metabolic process"/>
    <property type="evidence" value="ECO:0007669"/>
    <property type="project" value="UniProtKB-KW"/>
</dbReference>
<dbReference type="NCBIfam" id="TIGR03180">
    <property type="entry name" value="UraD_2"/>
    <property type="match status" value="1"/>
</dbReference>
<sequence length="157" mass="17276">MSHIRLAEFNSADPDRIRPLLTECLDVPRWADHVLTGRPYADLDTLLAHAPITLEPAEIHTAMAAHPRIGEKPATGTSRSEQSGVDDEDAKKFRAANVEYEERFGHVFLVCASGRSGAELLENLRGRLGNDPDTELRIAGEELVKIALLRLEKAVTA</sequence>
<evidence type="ECO:0000313" key="10">
    <source>
        <dbReference type="Proteomes" id="UP000550714"/>
    </source>
</evidence>
<evidence type="ECO:0000259" key="8">
    <source>
        <dbReference type="Pfam" id="PF09349"/>
    </source>
</evidence>
<gene>
    <name evidence="9" type="ORF">FHS23_003185</name>
</gene>
<name>A0A839S330_9PSEU</name>
<dbReference type="EC" id="4.1.1.97" evidence="3"/>
<dbReference type="GO" id="GO:0019628">
    <property type="term" value="P:urate catabolic process"/>
    <property type="evidence" value="ECO:0007669"/>
    <property type="project" value="TreeGrafter"/>
</dbReference>
<dbReference type="Pfam" id="PF09349">
    <property type="entry name" value="OHCU_decarbox"/>
    <property type="match status" value="1"/>
</dbReference>
<evidence type="ECO:0000256" key="5">
    <source>
        <dbReference type="ARBA" id="ARBA00022793"/>
    </source>
</evidence>
<dbReference type="PANTHER" id="PTHR43466:SF1">
    <property type="entry name" value="2-OXO-4-HYDROXY-4-CARBOXY-5-UREIDOIMIDAZOLINE DECARBOXYLASE-RELATED"/>
    <property type="match status" value="1"/>
</dbReference>
<dbReference type="InterPro" id="IPR018020">
    <property type="entry name" value="OHCU_decarboxylase"/>
</dbReference>
<protein>
    <recommendedName>
        <fullName evidence="3">2-oxo-4-hydroxy-4-carboxy-5-ureidoimidazoline decarboxylase</fullName>
        <ecNumber evidence="3">4.1.1.97</ecNumber>
    </recommendedName>
</protein>
<dbReference type="PANTHER" id="PTHR43466">
    <property type="entry name" value="2-OXO-4-HYDROXY-4-CARBOXY-5-UREIDOIMIDAZOLINE DECARBOXYLASE-RELATED"/>
    <property type="match status" value="1"/>
</dbReference>
<comment type="catalytic activity">
    <reaction evidence="1">
        <text>5-hydroxy-2-oxo-4-ureido-2,5-dihydro-1H-imidazole-5-carboxylate + H(+) = (S)-allantoin + CO2</text>
        <dbReference type="Rhea" id="RHEA:26301"/>
        <dbReference type="ChEBI" id="CHEBI:15378"/>
        <dbReference type="ChEBI" id="CHEBI:15678"/>
        <dbReference type="ChEBI" id="CHEBI:16526"/>
        <dbReference type="ChEBI" id="CHEBI:58639"/>
        <dbReference type="EC" id="4.1.1.97"/>
    </reaction>
</comment>
<evidence type="ECO:0000313" key="9">
    <source>
        <dbReference type="EMBL" id="MBB3052156.1"/>
    </source>
</evidence>
<dbReference type="InterPro" id="IPR036778">
    <property type="entry name" value="OHCU_decarboxylase_sf"/>
</dbReference>
<comment type="caution">
    <text evidence="9">The sequence shown here is derived from an EMBL/GenBank/DDBJ whole genome shotgun (WGS) entry which is preliminary data.</text>
</comment>
<feature type="domain" description="Oxo-4-hydroxy-4-carboxy-5-ureidoimidazoline decarboxylase" evidence="8">
    <location>
        <begin position="10"/>
        <end position="152"/>
    </location>
</feature>
<dbReference type="EMBL" id="JACHWU010000003">
    <property type="protein sequence ID" value="MBB3052156.1"/>
    <property type="molecule type" value="Genomic_DNA"/>
</dbReference>
<dbReference type="NCBIfam" id="NF010372">
    <property type="entry name" value="PRK13798.1"/>
    <property type="match status" value="1"/>
</dbReference>
<reference evidence="9 10" key="1">
    <citation type="submission" date="2020-08" db="EMBL/GenBank/DDBJ databases">
        <title>Genomic Encyclopedia of Type Strains, Phase III (KMG-III): the genomes of soil and plant-associated and newly described type strains.</title>
        <authorList>
            <person name="Whitman W."/>
        </authorList>
    </citation>
    <scope>NUCLEOTIDE SEQUENCE [LARGE SCALE GENOMIC DNA]</scope>
    <source>
        <strain evidence="9 10">CECT 8577</strain>
    </source>
</reference>
<keyword evidence="10" id="KW-1185">Reference proteome</keyword>
<evidence type="ECO:0000256" key="4">
    <source>
        <dbReference type="ARBA" id="ARBA00022631"/>
    </source>
</evidence>
<evidence type="ECO:0000256" key="6">
    <source>
        <dbReference type="ARBA" id="ARBA00023239"/>
    </source>
</evidence>
<keyword evidence="5" id="KW-0210">Decarboxylase</keyword>
<feature type="region of interest" description="Disordered" evidence="7">
    <location>
        <begin position="63"/>
        <end position="90"/>
    </location>
</feature>
<keyword evidence="4" id="KW-0659">Purine metabolism</keyword>
<keyword evidence="6 9" id="KW-0456">Lyase</keyword>
<evidence type="ECO:0000256" key="2">
    <source>
        <dbReference type="ARBA" id="ARBA00004754"/>
    </source>
</evidence>
<dbReference type="InterPro" id="IPR017595">
    <property type="entry name" value="OHCU_decarboxylase-2"/>
</dbReference>
<evidence type="ECO:0000256" key="1">
    <source>
        <dbReference type="ARBA" id="ARBA00001163"/>
    </source>
</evidence>
<dbReference type="SUPFAM" id="SSF158694">
    <property type="entry name" value="UraD-Like"/>
    <property type="match status" value="1"/>
</dbReference>
<evidence type="ECO:0000256" key="7">
    <source>
        <dbReference type="SAM" id="MobiDB-lite"/>
    </source>
</evidence>
<proteinExistence type="predicted"/>
<dbReference type="Proteomes" id="UP000550714">
    <property type="component" value="Unassembled WGS sequence"/>
</dbReference>
<organism evidence="9 10">
    <name type="scientific">Prauserella isguenensis</name>
    <dbReference type="NCBI Taxonomy" id="1470180"/>
    <lineage>
        <taxon>Bacteria</taxon>
        <taxon>Bacillati</taxon>
        <taxon>Actinomycetota</taxon>
        <taxon>Actinomycetes</taxon>
        <taxon>Pseudonocardiales</taxon>
        <taxon>Pseudonocardiaceae</taxon>
        <taxon>Prauserella</taxon>
    </lineage>
</organism>
<comment type="pathway">
    <text evidence="2">Purine metabolism; urate degradation; (S)-allantoin from urate: step 3/3.</text>
</comment>
<evidence type="ECO:0000256" key="3">
    <source>
        <dbReference type="ARBA" id="ARBA00012257"/>
    </source>
</evidence>
<dbReference type="Gene3D" id="1.10.3330.10">
    <property type="entry name" value="Oxo-4-hydroxy-4-carboxy-5-ureidoimidazoline decarboxylase"/>
    <property type="match status" value="1"/>
</dbReference>
<dbReference type="GO" id="GO:0051997">
    <property type="term" value="F:2-oxo-4-hydroxy-4-carboxy-5-ureidoimidazoline decarboxylase activity"/>
    <property type="evidence" value="ECO:0007669"/>
    <property type="project" value="UniProtKB-EC"/>
</dbReference>
<dbReference type="AlphaFoldDB" id="A0A839S330"/>